<dbReference type="RefSeq" id="WP_011197785.1">
    <property type="nucleotide sequence ID" value="NZ_BEXU01000009.1"/>
</dbReference>
<protein>
    <submittedName>
        <fullName evidence="8">GtrA family protein</fullName>
    </submittedName>
</protein>
<feature type="transmembrane region" description="Helical" evidence="6">
    <location>
        <begin position="75"/>
        <end position="93"/>
    </location>
</feature>
<sequence length="131" mass="14405">MNKKNIPTLVRFGTVGAGNTLVDFVVFFLLTSLHVPYLAAQLFSYSAGVANSYIWNRTWTFQVKEKAHGAEIVRFIMINLAAAGATFVLLYIFQKAGLSLFISKMSATVAGMAINFTGNKLWVFQEPGTDS</sequence>
<dbReference type="AlphaFoldDB" id="A0A1Y0YDU5"/>
<comment type="subcellular location">
    <subcellularLocation>
        <location evidence="1">Membrane</location>
        <topology evidence="1">Multi-pass membrane protein</topology>
    </subcellularLocation>
</comment>
<keyword evidence="3 6" id="KW-0812">Transmembrane</keyword>
<dbReference type="EMBL" id="NILC01000021">
    <property type="protein sequence ID" value="TWL28888.1"/>
    <property type="molecule type" value="Genomic_DNA"/>
</dbReference>
<keyword evidence="5 6" id="KW-0472">Membrane</keyword>
<dbReference type="EMBL" id="CP065647">
    <property type="protein sequence ID" value="QPR72164.1"/>
    <property type="molecule type" value="Genomic_DNA"/>
</dbReference>
<name>A0A1Y0YDU5_BACLI</name>
<feature type="domain" description="GtrA/DPMS transmembrane" evidence="7">
    <location>
        <begin position="11"/>
        <end position="124"/>
    </location>
</feature>
<keyword evidence="4 6" id="KW-1133">Transmembrane helix</keyword>
<proteinExistence type="inferred from homology"/>
<evidence type="ECO:0000256" key="3">
    <source>
        <dbReference type="ARBA" id="ARBA00022692"/>
    </source>
</evidence>
<feature type="transmembrane region" description="Helical" evidence="6">
    <location>
        <begin position="37"/>
        <end position="55"/>
    </location>
</feature>
<comment type="similarity">
    <text evidence="2">Belongs to the GtrA family.</text>
</comment>
<evidence type="ECO:0000256" key="4">
    <source>
        <dbReference type="ARBA" id="ARBA00022989"/>
    </source>
</evidence>
<dbReference type="Pfam" id="PF04138">
    <property type="entry name" value="GtrA_DPMS_TM"/>
    <property type="match status" value="1"/>
</dbReference>
<dbReference type="GO" id="GO:0005886">
    <property type="term" value="C:plasma membrane"/>
    <property type="evidence" value="ECO:0007669"/>
    <property type="project" value="TreeGrafter"/>
</dbReference>
<evidence type="ECO:0000256" key="1">
    <source>
        <dbReference type="ARBA" id="ARBA00004141"/>
    </source>
</evidence>
<evidence type="ECO:0000313" key="9">
    <source>
        <dbReference type="EMBL" id="TWL28888.1"/>
    </source>
</evidence>
<evidence type="ECO:0000259" key="7">
    <source>
        <dbReference type="Pfam" id="PF04138"/>
    </source>
</evidence>
<evidence type="ECO:0000256" key="2">
    <source>
        <dbReference type="ARBA" id="ARBA00009399"/>
    </source>
</evidence>
<reference evidence="8 11" key="2">
    <citation type="submission" date="2020-12" db="EMBL/GenBank/DDBJ databases">
        <title>FDA dAtabase for Regulatory Grade micrObial Sequences (FDA-ARGOS): Supporting development and validation of Infectious Disease Dx tests.</title>
        <authorList>
            <person name="Nelson B."/>
            <person name="Plummer A."/>
            <person name="Tallon L."/>
            <person name="Sadzewicz L."/>
            <person name="Zhao X."/>
            <person name="Boylan J."/>
            <person name="Ott S."/>
            <person name="Bowen H."/>
            <person name="Vavikolanu K."/>
            <person name="Mehta A."/>
            <person name="Aluvathingal J."/>
            <person name="Nadendla S."/>
            <person name="Myers T."/>
            <person name="Yan Y."/>
            <person name="Sichtig H."/>
        </authorList>
    </citation>
    <scope>NUCLEOTIDE SEQUENCE [LARGE SCALE GENOMIC DNA]</scope>
    <source>
        <strain evidence="8 11">FDAARGOS_923</strain>
    </source>
</reference>
<accession>A0A1Y0YDU5</accession>
<evidence type="ECO:0000313" key="11">
    <source>
        <dbReference type="Proteomes" id="UP000595038"/>
    </source>
</evidence>
<dbReference type="OMA" id="NSYIWNR"/>
<evidence type="ECO:0000256" key="5">
    <source>
        <dbReference type="ARBA" id="ARBA00023136"/>
    </source>
</evidence>
<evidence type="ECO:0000313" key="8">
    <source>
        <dbReference type="EMBL" id="QPR72164.1"/>
    </source>
</evidence>
<evidence type="ECO:0000313" key="10">
    <source>
        <dbReference type="Proteomes" id="UP000435910"/>
    </source>
</evidence>
<dbReference type="GO" id="GO:0000271">
    <property type="term" value="P:polysaccharide biosynthetic process"/>
    <property type="evidence" value="ECO:0007669"/>
    <property type="project" value="InterPro"/>
</dbReference>
<reference evidence="9 10" key="1">
    <citation type="submission" date="2019-06" db="EMBL/GenBank/DDBJ databases">
        <title>Genome sequence analysis of &gt;100 Bacillus licheniformis strains suggests intrinsic resistance to this species.</title>
        <authorList>
            <person name="Wels M."/>
            <person name="Siezen R.J."/>
            <person name="Johansen E."/>
            <person name="Stuer-Lauridsen B."/>
            <person name="Bjerre K."/>
            <person name="Nielsen B.K.K."/>
        </authorList>
    </citation>
    <scope>NUCLEOTIDE SEQUENCE [LARGE SCALE GENOMIC DNA]</scope>
    <source>
        <strain evidence="9 10">BAC-16736</strain>
    </source>
</reference>
<dbReference type="PANTHER" id="PTHR38459:SF1">
    <property type="entry name" value="PROPHAGE BACTOPRENOL-LINKED GLUCOSE TRANSLOCASE HOMOLOG"/>
    <property type="match status" value="1"/>
</dbReference>
<feature type="transmembrane region" description="Helical" evidence="6">
    <location>
        <begin position="12"/>
        <end position="31"/>
    </location>
</feature>
<dbReference type="InterPro" id="IPR051401">
    <property type="entry name" value="GtrA_CellWall_Glycosyl"/>
</dbReference>
<dbReference type="GeneID" id="92862133"/>
<dbReference type="PANTHER" id="PTHR38459">
    <property type="entry name" value="PROPHAGE BACTOPRENOL-LINKED GLUCOSE TRANSLOCASE HOMOLOG"/>
    <property type="match status" value="1"/>
</dbReference>
<dbReference type="Proteomes" id="UP000595038">
    <property type="component" value="Chromosome"/>
</dbReference>
<dbReference type="Proteomes" id="UP000435910">
    <property type="component" value="Unassembled WGS sequence"/>
</dbReference>
<organism evidence="9 10">
    <name type="scientific">Bacillus licheniformis</name>
    <dbReference type="NCBI Taxonomy" id="1402"/>
    <lineage>
        <taxon>Bacteria</taxon>
        <taxon>Bacillati</taxon>
        <taxon>Bacillota</taxon>
        <taxon>Bacilli</taxon>
        <taxon>Bacillales</taxon>
        <taxon>Bacillaceae</taxon>
        <taxon>Bacillus</taxon>
    </lineage>
</organism>
<dbReference type="InterPro" id="IPR007267">
    <property type="entry name" value="GtrA_DPMS_TM"/>
</dbReference>
<evidence type="ECO:0000256" key="6">
    <source>
        <dbReference type="SAM" id="Phobius"/>
    </source>
</evidence>
<gene>
    <name evidence="9" type="ORF">CHCC16736_3490</name>
    <name evidence="8" type="ORF">I6G80_20485</name>
</gene>